<accession>A0A840X7T9</accession>
<dbReference type="OrthoDB" id="5123492at2"/>
<organism evidence="2 3">
    <name type="scientific">Microcella frigidaquae</name>
    <dbReference type="NCBI Taxonomy" id="424758"/>
    <lineage>
        <taxon>Bacteria</taxon>
        <taxon>Bacillati</taxon>
        <taxon>Actinomycetota</taxon>
        <taxon>Actinomycetes</taxon>
        <taxon>Micrococcales</taxon>
        <taxon>Microbacteriaceae</taxon>
        <taxon>Microcella</taxon>
    </lineage>
</organism>
<dbReference type="Gene3D" id="3.90.550.10">
    <property type="entry name" value="Spore Coat Polysaccharide Biosynthesis Protein SpsA, Chain A"/>
    <property type="match status" value="1"/>
</dbReference>
<comment type="caution">
    <text evidence="2">The sequence shown here is derived from an EMBL/GenBank/DDBJ whole genome shotgun (WGS) entry which is preliminary data.</text>
</comment>
<sequence length="470" mass="53798">MTDVIIGGTRYIPEGTHTPRIGIGITTRNRADVAQHSIAEIRRLTPDAKVVIVDDASTTPFPDATYRFAENVGIARAKNKCLELLADCDHIFLFDDDGYPLVDEWWKPYVESPEPHLMYIFRDRSGGPGELYRDDQHVAYTDSRGVMLYVDRKVLDVVGGMDPIFGTWGHEHPSWSDRIFNAGLTFWRYADVVDSGRLICSLDEDEKVTRSVPQRERQAQMARNEAIYWQYRHEANYVEYRTARTVITTLLTGVVDPQRGQHMQADPALLATLQKSLTVPLVVLHDQLNAHSTDMVTYERVTATLNPYVQRWQSIYRYLRDHPELHLVWCVDGTDVEQLQDPFLLDFGDRLAVGTEHEVVGCDWMRKNHPNETIQAFIDQHADEQLLNAGLVGGRRETVMAFLHDLLAAYWEIQTDLHTGRTKHGIGVGDMGLLNLVAYSKWSGRLITGPRINTRFKANERTPYSLWRHK</sequence>
<gene>
    <name evidence="2" type="ORF">BJ959_000711</name>
</gene>
<evidence type="ECO:0000313" key="3">
    <source>
        <dbReference type="Proteomes" id="UP000552883"/>
    </source>
</evidence>
<name>A0A840X7T9_9MICO</name>
<dbReference type="RefSeq" id="WP_153982545.1">
    <property type="nucleotide sequence ID" value="NZ_BAAANZ010000009.1"/>
</dbReference>
<proteinExistence type="predicted"/>
<keyword evidence="3" id="KW-1185">Reference proteome</keyword>
<dbReference type="Pfam" id="PF00535">
    <property type="entry name" value="Glycos_transf_2"/>
    <property type="match status" value="1"/>
</dbReference>
<feature type="domain" description="Glycosyltransferase 2-like" evidence="1">
    <location>
        <begin position="23"/>
        <end position="111"/>
    </location>
</feature>
<evidence type="ECO:0000313" key="2">
    <source>
        <dbReference type="EMBL" id="MBB5617215.1"/>
    </source>
</evidence>
<dbReference type="SUPFAM" id="SSF53448">
    <property type="entry name" value="Nucleotide-diphospho-sugar transferases"/>
    <property type="match status" value="1"/>
</dbReference>
<dbReference type="InterPro" id="IPR001173">
    <property type="entry name" value="Glyco_trans_2-like"/>
</dbReference>
<dbReference type="InterPro" id="IPR029044">
    <property type="entry name" value="Nucleotide-diphossugar_trans"/>
</dbReference>
<protein>
    <recommendedName>
        <fullName evidence="1">Glycosyltransferase 2-like domain-containing protein</fullName>
    </recommendedName>
</protein>
<evidence type="ECO:0000259" key="1">
    <source>
        <dbReference type="Pfam" id="PF00535"/>
    </source>
</evidence>
<dbReference type="Proteomes" id="UP000552883">
    <property type="component" value="Unassembled WGS sequence"/>
</dbReference>
<dbReference type="AlphaFoldDB" id="A0A840X7T9"/>
<reference evidence="2 3" key="1">
    <citation type="submission" date="2020-08" db="EMBL/GenBank/DDBJ databases">
        <title>Sequencing the genomes of 1000 actinobacteria strains.</title>
        <authorList>
            <person name="Klenk H.-P."/>
        </authorList>
    </citation>
    <scope>NUCLEOTIDE SEQUENCE [LARGE SCALE GENOMIC DNA]</scope>
    <source>
        <strain evidence="2 3">DSM 23889</strain>
    </source>
</reference>
<dbReference type="EMBL" id="JACHBS010000001">
    <property type="protein sequence ID" value="MBB5617215.1"/>
    <property type="molecule type" value="Genomic_DNA"/>
</dbReference>